<proteinExistence type="predicted"/>
<dbReference type="InterPro" id="IPR013083">
    <property type="entry name" value="Znf_RING/FYVE/PHD"/>
</dbReference>
<dbReference type="PANTHER" id="PTHR46539">
    <property type="entry name" value="E3 UBIQUITIN-PROTEIN LIGASE ATL42"/>
    <property type="match status" value="1"/>
</dbReference>
<evidence type="ECO:0000256" key="7">
    <source>
        <dbReference type="ARBA" id="ARBA00023136"/>
    </source>
</evidence>
<reference evidence="12" key="1">
    <citation type="submission" date="2022-07" db="EMBL/GenBank/DDBJ databases">
        <title>Phylogenomic reconstructions and comparative analyses of Kickxellomycotina fungi.</title>
        <authorList>
            <person name="Reynolds N.K."/>
            <person name="Stajich J.E."/>
            <person name="Barry K."/>
            <person name="Grigoriev I.V."/>
            <person name="Crous P."/>
            <person name="Smith M.E."/>
        </authorList>
    </citation>
    <scope>NUCLEOTIDE SEQUENCE</scope>
    <source>
        <strain evidence="12">IMI 214461</strain>
    </source>
</reference>
<dbReference type="PANTHER" id="PTHR46539:SF9">
    <property type="entry name" value="RING-H2 FINGER PROTEIN ATL56"/>
    <property type="match status" value="1"/>
</dbReference>
<evidence type="ECO:0000256" key="8">
    <source>
        <dbReference type="PROSITE-ProRule" id="PRU00175"/>
    </source>
</evidence>
<dbReference type="Gene3D" id="3.30.40.10">
    <property type="entry name" value="Zinc/RING finger domain, C3HC4 (zinc finger)"/>
    <property type="match status" value="1"/>
</dbReference>
<comment type="caution">
    <text evidence="12">The sequence shown here is derived from an EMBL/GenBank/DDBJ whole genome shotgun (WGS) entry which is preliminary data.</text>
</comment>
<feature type="transmembrane region" description="Helical" evidence="10">
    <location>
        <begin position="6"/>
        <end position="26"/>
    </location>
</feature>
<protein>
    <recommendedName>
        <fullName evidence="11">RING-type domain-containing protein</fullName>
    </recommendedName>
</protein>
<feature type="domain" description="RING-type" evidence="11">
    <location>
        <begin position="121"/>
        <end position="163"/>
    </location>
</feature>
<organism evidence="12 13">
    <name type="scientific">Coemansia thaxteri</name>
    <dbReference type="NCBI Taxonomy" id="2663907"/>
    <lineage>
        <taxon>Eukaryota</taxon>
        <taxon>Fungi</taxon>
        <taxon>Fungi incertae sedis</taxon>
        <taxon>Zoopagomycota</taxon>
        <taxon>Kickxellomycotina</taxon>
        <taxon>Kickxellomycetes</taxon>
        <taxon>Kickxellales</taxon>
        <taxon>Kickxellaceae</taxon>
        <taxon>Coemansia</taxon>
    </lineage>
</organism>
<dbReference type="EMBL" id="JANBQF010000348">
    <property type="protein sequence ID" value="KAJ2001959.1"/>
    <property type="molecule type" value="Genomic_DNA"/>
</dbReference>
<keyword evidence="13" id="KW-1185">Reference proteome</keyword>
<dbReference type="GO" id="GO:0016020">
    <property type="term" value="C:membrane"/>
    <property type="evidence" value="ECO:0007669"/>
    <property type="project" value="UniProtKB-SubCell"/>
</dbReference>
<gene>
    <name evidence="12" type="ORF">H4R26_003851</name>
</gene>
<dbReference type="SUPFAM" id="SSF57850">
    <property type="entry name" value="RING/U-box"/>
    <property type="match status" value="1"/>
</dbReference>
<evidence type="ECO:0000256" key="2">
    <source>
        <dbReference type="ARBA" id="ARBA00022692"/>
    </source>
</evidence>
<evidence type="ECO:0000259" key="11">
    <source>
        <dbReference type="PROSITE" id="PS50089"/>
    </source>
</evidence>
<sequence>MVSEINIFIVVAASVTVLTVVLMIVARRFRGQRNGPPPLPTTRASGAATRQGRALQFRPSDRPVKPYNAFSEAELQLIEVVVLTHDDVKAMCAPKEMRDLGGEKPEQMDDHSVLRFASPECSICLTPFDSDEVVRVLVCGHTYHTECIDVWLTQRSSLCPICKTDIRKALGLEPRTSHRAVECVSSPPPALLL</sequence>
<keyword evidence="3" id="KW-0479">Metal-binding</keyword>
<evidence type="ECO:0000313" key="12">
    <source>
        <dbReference type="EMBL" id="KAJ2001959.1"/>
    </source>
</evidence>
<dbReference type="AlphaFoldDB" id="A0A9W8BHB4"/>
<dbReference type="GO" id="GO:0008270">
    <property type="term" value="F:zinc ion binding"/>
    <property type="evidence" value="ECO:0007669"/>
    <property type="project" value="UniProtKB-KW"/>
</dbReference>
<dbReference type="InterPro" id="IPR001841">
    <property type="entry name" value="Znf_RING"/>
</dbReference>
<comment type="subcellular location">
    <subcellularLocation>
        <location evidence="1">Membrane</location>
    </subcellularLocation>
</comment>
<evidence type="ECO:0000256" key="9">
    <source>
        <dbReference type="SAM" id="MobiDB-lite"/>
    </source>
</evidence>
<dbReference type="Proteomes" id="UP001150907">
    <property type="component" value="Unassembled WGS sequence"/>
</dbReference>
<evidence type="ECO:0000256" key="5">
    <source>
        <dbReference type="ARBA" id="ARBA00022833"/>
    </source>
</evidence>
<evidence type="ECO:0000313" key="13">
    <source>
        <dbReference type="Proteomes" id="UP001150907"/>
    </source>
</evidence>
<dbReference type="Pfam" id="PF13639">
    <property type="entry name" value="zf-RING_2"/>
    <property type="match status" value="1"/>
</dbReference>
<name>A0A9W8BHB4_9FUNG</name>
<keyword evidence="5" id="KW-0862">Zinc</keyword>
<dbReference type="OrthoDB" id="8062037at2759"/>
<feature type="region of interest" description="Disordered" evidence="9">
    <location>
        <begin position="33"/>
        <end position="53"/>
    </location>
</feature>
<accession>A0A9W8BHB4</accession>
<keyword evidence="2 10" id="KW-0812">Transmembrane</keyword>
<keyword evidence="7 10" id="KW-0472">Membrane</keyword>
<dbReference type="SMART" id="SM00184">
    <property type="entry name" value="RING"/>
    <property type="match status" value="1"/>
</dbReference>
<dbReference type="PROSITE" id="PS50089">
    <property type="entry name" value="ZF_RING_2"/>
    <property type="match status" value="1"/>
</dbReference>
<evidence type="ECO:0000256" key="4">
    <source>
        <dbReference type="ARBA" id="ARBA00022771"/>
    </source>
</evidence>
<keyword evidence="4 8" id="KW-0863">Zinc-finger</keyword>
<evidence type="ECO:0000256" key="6">
    <source>
        <dbReference type="ARBA" id="ARBA00022989"/>
    </source>
</evidence>
<evidence type="ECO:0000256" key="1">
    <source>
        <dbReference type="ARBA" id="ARBA00004370"/>
    </source>
</evidence>
<evidence type="ECO:0000256" key="10">
    <source>
        <dbReference type="SAM" id="Phobius"/>
    </source>
</evidence>
<evidence type="ECO:0000256" key="3">
    <source>
        <dbReference type="ARBA" id="ARBA00022723"/>
    </source>
</evidence>
<dbReference type="CDD" id="cd16473">
    <property type="entry name" value="RING-H2_RNF103"/>
    <property type="match status" value="1"/>
</dbReference>
<keyword evidence="6 10" id="KW-1133">Transmembrane helix</keyword>